<keyword evidence="2" id="KW-0067">ATP-binding</keyword>
<feature type="coiled-coil region" evidence="7">
    <location>
        <begin position="612"/>
        <end position="639"/>
    </location>
</feature>
<accession>A0A7S2IWU7</accession>
<dbReference type="PROSITE" id="PS51456">
    <property type="entry name" value="MYOSIN_MOTOR"/>
    <property type="match status" value="1"/>
</dbReference>
<organism evidence="9">
    <name type="scientific">Haptolina brevifila</name>
    <dbReference type="NCBI Taxonomy" id="156173"/>
    <lineage>
        <taxon>Eukaryota</taxon>
        <taxon>Haptista</taxon>
        <taxon>Haptophyta</taxon>
        <taxon>Prymnesiophyceae</taxon>
        <taxon>Prymnesiales</taxon>
        <taxon>Prymnesiaceae</taxon>
        <taxon>Haptolina</taxon>
    </lineage>
</organism>
<sequence>MEHYLLEVSRVVWQQEGEQGYHAPYYLTKCSSAALRTKLSLSPQLEYKYLINPDPKMAKGFQKEWEEVIEKMGTMLGCAKDGEEAVAVWKVVAAVLHLGQITFDELPAAGKHEAGSKISDEAEAELAIVAELLGISAEDLRTALTTKTIMKNMEPRTLRESSLARDALAKALYSRLFNVIIYAVNEALSGMSTAPGRDLFIGMLDIFGSEVLMVNGFEQLLINYANDKLQYFFTQTTISHVIKEYEAEGVAGNYLKAIRDIAPTLKMVEGEVIQVPGKAGLGSREERSQCLLSILDDDTRQSDRAQARMTGGSRDDKLLAKILDKLSKSAGFIPLEGPGLTKRKIPDVTIRGEKYKVSFLIAHFGAEVPYCTQGFAEKNADPLDKTLLNLMQTCHESLQNTPFIKQLFEQPAPGGRSLAFKFRDEMERLLSTLQKCGGHFIRCIKPNNERKPFMLDPATCTPQLESCGVKEAAEVAQAGFPKSMTLRDFINVTLKPCAIKSAEWGRLSEEKRGKLCKAVARRVLRATPDMDFVIGKTKIYFRHGGWEKCATRLSTLDKVIGKPGERTASGRFVPPTGLRSYLLRIRQNAMVQQIKLEMRDQAKRQARQAALKRQASMARGAAAAEAERLEKEREAAISKRIEAAVSKALILAAEKAEVQLSEAVAQASESAQGALEAMLVQKNAELEELTEQALKPMKVKLDQLQMNNAELLRNNEELEEFKQEADFVVTELAACKAENAKYRTENTQLRNILAQVLEETKKYLGEQPQNTS</sequence>
<dbReference type="Gene3D" id="1.10.10.820">
    <property type="match status" value="1"/>
</dbReference>
<evidence type="ECO:0000256" key="2">
    <source>
        <dbReference type="ARBA" id="ARBA00022840"/>
    </source>
</evidence>
<name>A0A7S2IWU7_9EUKA</name>
<dbReference type="Gene3D" id="3.40.850.10">
    <property type="entry name" value="Kinesin motor domain"/>
    <property type="match status" value="1"/>
</dbReference>
<evidence type="ECO:0000256" key="5">
    <source>
        <dbReference type="ARBA" id="ARBA00023203"/>
    </source>
</evidence>
<protein>
    <recommendedName>
        <fullName evidence="8">Myosin motor domain-containing protein</fullName>
    </recommendedName>
</protein>
<evidence type="ECO:0000256" key="7">
    <source>
        <dbReference type="SAM" id="Coils"/>
    </source>
</evidence>
<dbReference type="PANTHER" id="PTHR13140">
    <property type="entry name" value="MYOSIN"/>
    <property type="match status" value="1"/>
</dbReference>
<keyword evidence="4" id="KW-0505">Motor protein</keyword>
<dbReference type="GO" id="GO:0000146">
    <property type="term" value="F:microfilament motor activity"/>
    <property type="evidence" value="ECO:0007669"/>
    <property type="project" value="TreeGrafter"/>
</dbReference>
<gene>
    <name evidence="9" type="ORF">CBRE1094_LOCUS38193</name>
</gene>
<reference evidence="9" key="1">
    <citation type="submission" date="2021-01" db="EMBL/GenBank/DDBJ databases">
        <authorList>
            <person name="Corre E."/>
            <person name="Pelletier E."/>
            <person name="Niang G."/>
            <person name="Scheremetjew M."/>
            <person name="Finn R."/>
            <person name="Kale V."/>
            <person name="Holt S."/>
            <person name="Cochrane G."/>
            <person name="Meng A."/>
            <person name="Brown T."/>
            <person name="Cohen L."/>
        </authorList>
    </citation>
    <scope>NUCLEOTIDE SEQUENCE</scope>
    <source>
        <strain evidence="9">UTEX LB 985</strain>
    </source>
</reference>
<dbReference type="GO" id="GO:0016020">
    <property type="term" value="C:membrane"/>
    <property type="evidence" value="ECO:0007669"/>
    <property type="project" value="TreeGrafter"/>
</dbReference>
<dbReference type="EMBL" id="HBGU01069954">
    <property type="protein sequence ID" value="CAD9531491.1"/>
    <property type="molecule type" value="Transcribed_RNA"/>
</dbReference>
<dbReference type="CDD" id="cd00124">
    <property type="entry name" value="MYSc"/>
    <property type="match status" value="1"/>
</dbReference>
<dbReference type="GO" id="GO:0005737">
    <property type="term" value="C:cytoplasm"/>
    <property type="evidence" value="ECO:0007669"/>
    <property type="project" value="TreeGrafter"/>
</dbReference>
<comment type="caution">
    <text evidence="6">Lacks conserved residue(s) required for the propagation of feature annotation.</text>
</comment>
<dbReference type="GO" id="GO:0016459">
    <property type="term" value="C:myosin complex"/>
    <property type="evidence" value="ECO:0007669"/>
    <property type="project" value="UniProtKB-KW"/>
</dbReference>
<dbReference type="Gene3D" id="1.20.58.530">
    <property type="match status" value="1"/>
</dbReference>
<proteinExistence type="inferred from homology"/>
<dbReference type="InterPro" id="IPR027417">
    <property type="entry name" value="P-loop_NTPase"/>
</dbReference>
<feature type="domain" description="Myosin motor" evidence="8">
    <location>
        <begin position="1"/>
        <end position="558"/>
    </location>
</feature>
<keyword evidence="1" id="KW-0547">Nucleotide-binding</keyword>
<evidence type="ECO:0000256" key="3">
    <source>
        <dbReference type="ARBA" id="ARBA00023123"/>
    </source>
</evidence>
<dbReference type="InterPro" id="IPR001609">
    <property type="entry name" value="Myosin_head_motor_dom-like"/>
</dbReference>
<evidence type="ECO:0000256" key="4">
    <source>
        <dbReference type="ARBA" id="ARBA00023175"/>
    </source>
</evidence>
<dbReference type="GO" id="GO:0007015">
    <property type="term" value="P:actin filament organization"/>
    <property type="evidence" value="ECO:0007669"/>
    <property type="project" value="TreeGrafter"/>
</dbReference>
<feature type="region of interest" description="Actin-binding" evidence="6">
    <location>
        <begin position="426"/>
        <end position="448"/>
    </location>
</feature>
<keyword evidence="7" id="KW-0175">Coiled coil</keyword>
<dbReference type="SMART" id="SM00242">
    <property type="entry name" value="MYSc"/>
    <property type="match status" value="1"/>
</dbReference>
<comment type="similarity">
    <text evidence="6">Belongs to the TRAFAC class myosin-kinesin ATPase superfamily. Myosin family.</text>
</comment>
<keyword evidence="5 6" id="KW-0009">Actin-binding</keyword>
<evidence type="ECO:0000256" key="6">
    <source>
        <dbReference type="PROSITE-ProRule" id="PRU00782"/>
    </source>
</evidence>
<dbReference type="Gene3D" id="1.20.120.720">
    <property type="entry name" value="Myosin VI head, motor domain, U50 subdomain"/>
    <property type="match status" value="1"/>
</dbReference>
<dbReference type="Pfam" id="PF00063">
    <property type="entry name" value="Myosin_head"/>
    <property type="match status" value="1"/>
</dbReference>
<dbReference type="GO" id="GO:0051015">
    <property type="term" value="F:actin filament binding"/>
    <property type="evidence" value="ECO:0007669"/>
    <property type="project" value="TreeGrafter"/>
</dbReference>
<evidence type="ECO:0000313" key="9">
    <source>
        <dbReference type="EMBL" id="CAD9531491.1"/>
    </source>
</evidence>
<dbReference type="GO" id="GO:0005524">
    <property type="term" value="F:ATP binding"/>
    <property type="evidence" value="ECO:0007669"/>
    <property type="project" value="UniProtKB-KW"/>
</dbReference>
<evidence type="ECO:0000259" key="8">
    <source>
        <dbReference type="PROSITE" id="PS51456"/>
    </source>
</evidence>
<keyword evidence="3 6" id="KW-0518">Myosin</keyword>
<dbReference type="SUPFAM" id="SSF52540">
    <property type="entry name" value="P-loop containing nucleoside triphosphate hydrolases"/>
    <property type="match status" value="1"/>
</dbReference>
<dbReference type="InterPro" id="IPR036961">
    <property type="entry name" value="Kinesin_motor_dom_sf"/>
</dbReference>
<evidence type="ECO:0000256" key="1">
    <source>
        <dbReference type="ARBA" id="ARBA00022741"/>
    </source>
</evidence>
<feature type="coiled-coil region" evidence="7">
    <location>
        <begin position="672"/>
        <end position="759"/>
    </location>
</feature>
<dbReference type="PANTHER" id="PTHR13140:SF706">
    <property type="entry name" value="DILUTE CLASS UNCONVENTIONAL MYOSIN, ISOFORM C"/>
    <property type="match status" value="1"/>
</dbReference>
<dbReference type="AlphaFoldDB" id="A0A7S2IWU7"/>